<reference evidence="3 4" key="1">
    <citation type="submission" date="2021-07" db="EMBL/GenBank/DDBJ databases">
        <title>Karlodiniumbacter phycospheric gen. nov., sp. nov., a phycosphere bacterium isolated from karlodinium veneficum.</title>
        <authorList>
            <person name="Peng Y."/>
            <person name="Jiang L."/>
            <person name="Lee J."/>
        </authorList>
    </citation>
    <scope>NUCLEOTIDE SEQUENCE</scope>
    <source>
        <strain evidence="3 4">N5</strain>
    </source>
</reference>
<dbReference type="SUPFAM" id="SSF88874">
    <property type="entry name" value="Receptor-binding domain of short tail fibre protein gp12"/>
    <property type="match status" value="1"/>
</dbReference>
<dbReference type="Proteomes" id="UP000693972">
    <property type="component" value="Unassembled WGS sequence"/>
</dbReference>
<evidence type="ECO:0000313" key="4">
    <source>
        <dbReference type="Proteomes" id="UP000693972"/>
    </source>
</evidence>
<evidence type="ECO:0000313" key="2">
    <source>
        <dbReference type="EMBL" id="MBY4891630.1"/>
    </source>
</evidence>
<keyword evidence="4" id="KW-1185">Reference proteome</keyword>
<accession>A0A975YGH8</accession>
<dbReference type="AlphaFoldDB" id="A0A975YGH8"/>
<dbReference type="RefSeq" id="WP_257891486.1">
    <property type="nucleotide sequence ID" value="NZ_JAIMBW010000001.1"/>
</dbReference>
<dbReference type="InterPro" id="IPR011083">
    <property type="entry name" value="Phage_tail_collar_dom"/>
</dbReference>
<protein>
    <submittedName>
        <fullName evidence="3">Tail fiber protein</fullName>
    </submittedName>
</protein>
<sequence length="181" mass="19011">MPVDPYLGDISMFAGNFAPRGWAFCDGQLLPISQYSALFSILGTMYGGDGRTTFALPDLRGRVPMGHGAGPGLTPRNTFGQKGGNEFTTLTTANMPNHTHTATLHAEAAVGTSGNPTNQMLGIITGDTKIYAPLDPANNVVMSSESITVSAEGGNQSFSNEQPFLVLAFIIALQGVFPSRS</sequence>
<feature type="domain" description="Phage tail collar" evidence="1">
    <location>
        <begin position="8"/>
        <end position="64"/>
    </location>
</feature>
<evidence type="ECO:0000313" key="3">
    <source>
        <dbReference type="EMBL" id="QXL88415.1"/>
    </source>
</evidence>
<dbReference type="EMBL" id="CP078073">
    <property type="protein sequence ID" value="QXL88415.1"/>
    <property type="molecule type" value="Genomic_DNA"/>
</dbReference>
<dbReference type="EMBL" id="JAIMBW010000001">
    <property type="protein sequence ID" value="MBY4891630.1"/>
    <property type="molecule type" value="Genomic_DNA"/>
</dbReference>
<dbReference type="Pfam" id="PF07484">
    <property type="entry name" value="Collar"/>
    <property type="match status" value="1"/>
</dbReference>
<gene>
    <name evidence="2" type="ORF">KUL25_02490</name>
    <name evidence="3" type="ORF">KUL25_02495</name>
</gene>
<dbReference type="Gene3D" id="3.90.1340.10">
    <property type="entry name" value="Phage tail collar domain"/>
    <property type="match status" value="1"/>
</dbReference>
<proteinExistence type="predicted"/>
<dbReference type="InterPro" id="IPR037053">
    <property type="entry name" value="Phage_tail_collar_dom_sf"/>
</dbReference>
<organism evidence="3">
    <name type="scientific">Gymnodinialimonas phycosphaerae</name>
    <dbReference type="NCBI Taxonomy" id="2841589"/>
    <lineage>
        <taxon>Bacteria</taxon>
        <taxon>Pseudomonadati</taxon>
        <taxon>Pseudomonadota</taxon>
        <taxon>Alphaproteobacteria</taxon>
        <taxon>Rhodobacterales</taxon>
        <taxon>Paracoccaceae</taxon>
        <taxon>Gymnodinialimonas</taxon>
    </lineage>
</organism>
<name>A0A975YGH8_9RHOB</name>
<evidence type="ECO:0000259" key="1">
    <source>
        <dbReference type="Pfam" id="PF07484"/>
    </source>
</evidence>